<proteinExistence type="predicted"/>
<sequence length="100" mass="11145">MTAKTATGAQVATVRRTPDGAPTTFMWDGRRFVVRSRPIPWVERIPWWETAGRAPKNTEPLVVERNMWQVQAKALDNGELLIIDLAAADGPLRSVTAVFD</sequence>
<feature type="domain" description="DUF6504" evidence="1">
    <location>
        <begin position="12"/>
        <end position="75"/>
    </location>
</feature>
<protein>
    <recommendedName>
        <fullName evidence="1">DUF6504 domain-containing protein</fullName>
    </recommendedName>
</protein>
<gene>
    <name evidence="2" type="ORF">I6G59_16715</name>
</gene>
<dbReference type="AlphaFoldDB" id="A0A7T2WPV6"/>
<dbReference type="Proteomes" id="UP000594979">
    <property type="component" value="Chromosome"/>
</dbReference>
<name>A0A7T2WPV6_9MICO</name>
<evidence type="ECO:0000259" key="1">
    <source>
        <dbReference type="Pfam" id="PF20114"/>
    </source>
</evidence>
<evidence type="ECO:0000313" key="3">
    <source>
        <dbReference type="Proteomes" id="UP000594979"/>
    </source>
</evidence>
<dbReference type="InterPro" id="IPR045443">
    <property type="entry name" value="DUF6504"/>
</dbReference>
<dbReference type="RefSeq" id="WP_197931948.1">
    <property type="nucleotide sequence ID" value="NZ_CP065682.1"/>
</dbReference>
<dbReference type="Pfam" id="PF20114">
    <property type="entry name" value="DUF6504"/>
    <property type="match status" value="1"/>
</dbReference>
<dbReference type="KEGG" id="bcau:I6G59_16715"/>
<evidence type="ECO:0000313" key="2">
    <source>
        <dbReference type="EMBL" id="QPS33545.1"/>
    </source>
</evidence>
<organism evidence="2 3">
    <name type="scientific">Brevibacterium casei</name>
    <dbReference type="NCBI Taxonomy" id="33889"/>
    <lineage>
        <taxon>Bacteria</taxon>
        <taxon>Bacillati</taxon>
        <taxon>Actinomycetota</taxon>
        <taxon>Actinomycetes</taxon>
        <taxon>Micrococcales</taxon>
        <taxon>Brevibacteriaceae</taxon>
        <taxon>Brevibacterium</taxon>
    </lineage>
</organism>
<accession>A0A7T2WPV6</accession>
<reference evidence="2 3" key="1">
    <citation type="submission" date="2020-12" db="EMBL/GenBank/DDBJ databases">
        <title>FDA dAtabase for Regulatory Grade micrObial Sequences (FDA-ARGOS): Supporting development and validation of Infectious Disease Dx tests.</title>
        <authorList>
            <person name="Sproer C."/>
            <person name="Gronow S."/>
            <person name="Severitt S."/>
            <person name="Schroder I."/>
            <person name="Tallon L."/>
            <person name="Sadzewicz L."/>
            <person name="Zhao X."/>
            <person name="Boylan J."/>
            <person name="Ott S."/>
            <person name="Bowen H."/>
            <person name="Vavikolanu K."/>
            <person name="Mehta A."/>
            <person name="Aluvathingal J."/>
            <person name="Nadendla S."/>
            <person name="Lowell S."/>
            <person name="Myers T."/>
            <person name="Yan Y."/>
            <person name="Sichtig H."/>
        </authorList>
    </citation>
    <scope>NUCLEOTIDE SEQUENCE [LARGE SCALE GENOMIC DNA]</scope>
    <source>
        <strain evidence="2 3">FDAARGOS_902</strain>
    </source>
</reference>
<dbReference type="EMBL" id="CP065682">
    <property type="protein sequence ID" value="QPS33545.1"/>
    <property type="molecule type" value="Genomic_DNA"/>
</dbReference>